<comment type="caution">
    <text evidence="1">The sequence shown here is derived from an EMBL/GenBank/DDBJ whole genome shotgun (WGS) entry which is preliminary data.</text>
</comment>
<proteinExistence type="predicted"/>
<sequence length="69" mass="8256">TSFVHDTYLHAVVYKETEDNEDLEQVFRQYSSQHLYSSPHSDESSVKGHFPFIPQVIELREFYIFFKVL</sequence>
<reference evidence="1" key="1">
    <citation type="submission" date="2021-06" db="EMBL/GenBank/DDBJ databases">
        <authorList>
            <person name="Kallberg Y."/>
            <person name="Tangrot J."/>
            <person name="Rosling A."/>
        </authorList>
    </citation>
    <scope>NUCLEOTIDE SEQUENCE</scope>
    <source>
        <strain evidence="1">AU212A</strain>
    </source>
</reference>
<organism evidence="1 2">
    <name type="scientific">Scutellospora calospora</name>
    <dbReference type="NCBI Taxonomy" id="85575"/>
    <lineage>
        <taxon>Eukaryota</taxon>
        <taxon>Fungi</taxon>
        <taxon>Fungi incertae sedis</taxon>
        <taxon>Mucoromycota</taxon>
        <taxon>Glomeromycotina</taxon>
        <taxon>Glomeromycetes</taxon>
        <taxon>Diversisporales</taxon>
        <taxon>Gigasporaceae</taxon>
        <taxon>Scutellospora</taxon>
    </lineage>
</organism>
<protein>
    <submittedName>
        <fullName evidence="1">11197_t:CDS:1</fullName>
    </submittedName>
</protein>
<gene>
    <name evidence="1" type="ORF">SCALOS_LOCUS10103</name>
</gene>
<name>A0ACA9P3X5_9GLOM</name>
<evidence type="ECO:0000313" key="2">
    <source>
        <dbReference type="Proteomes" id="UP000789860"/>
    </source>
</evidence>
<accession>A0ACA9P3X5</accession>
<dbReference type="EMBL" id="CAJVPM010035567">
    <property type="protein sequence ID" value="CAG8690357.1"/>
    <property type="molecule type" value="Genomic_DNA"/>
</dbReference>
<dbReference type="Proteomes" id="UP000789860">
    <property type="component" value="Unassembled WGS sequence"/>
</dbReference>
<feature type="non-terminal residue" evidence="1">
    <location>
        <position position="1"/>
    </location>
</feature>
<keyword evidence="2" id="KW-1185">Reference proteome</keyword>
<evidence type="ECO:0000313" key="1">
    <source>
        <dbReference type="EMBL" id="CAG8690357.1"/>
    </source>
</evidence>